<dbReference type="Pfam" id="PF05380">
    <property type="entry name" value="Peptidase_A17"/>
    <property type="match status" value="1"/>
</dbReference>
<reference evidence="2" key="1">
    <citation type="submission" date="2025-08" db="UniProtKB">
        <authorList>
            <consortium name="RefSeq"/>
        </authorList>
    </citation>
    <scope>IDENTIFICATION</scope>
    <source>
        <tissue evidence="2">Testes</tissue>
    </source>
</reference>
<protein>
    <submittedName>
        <fullName evidence="2">Uncharacterized protein LOC102808236</fullName>
    </submittedName>
</protein>
<dbReference type="PANTHER" id="PTHR47331">
    <property type="entry name" value="PHD-TYPE DOMAIN-CONTAINING PROTEIN"/>
    <property type="match status" value="1"/>
</dbReference>
<dbReference type="GeneID" id="102808236"/>
<dbReference type="RefSeq" id="XP_006821532.1">
    <property type="nucleotide sequence ID" value="XM_006821469.1"/>
</dbReference>
<evidence type="ECO:0000313" key="1">
    <source>
        <dbReference type="Proteomes" id="UP000694865"/>
    </source>
</evidence>
<gene>
    <name evidence="2" type="primary">LOC102808236</name>
</gene>
<dbReference type="Proteomes" id="UP000694865">
    <property type="component" value="Unplaced"/>
</dbReference>
<organism evidence="1 2">
    <name type="scientific">Saccoglossus kowalevskii</name>
    <name type="common">Acorn worm</name>
    <dbReference type="NCBI Taxonomy" id="10224"/>
    <lineage>
        <taxon>Eukaryota</taxon>
        <taxon>Metazoa</taxon>
        <taxon>Hemichordata</taxon>
        <taxon>Enteropneusta</taxon>
        <taxon>Harrimaniidae</taxon>
        <taxon>Saccoglossus</taxon>
    </lineage>
</organism>
<sequence>MHYPKEKIKQMESNVLYTKREIVRQTSRLFDPLGYLAPVHVKAIQKLWKSGLSWDTQISTQLSKEWESIRINLDHVKETSIKRTYFTESNNNDCELHVFAVFRLRCRGVFEAMCQ</sequence>
<dbReference type="PANTHER" id="PTHR47331:SF5">
    <property type="entry name" value="RIBONUCLEASE H"/>
    <property type="match status" value="1"/>
</dbReference>
<keyword evidence="1" id="KW-1185">Reference proteome</keyword>
<proteinExistence type="predicted"/>
<dbReference type="InterPro" id="IPR008042">
    <property type="entry name" value="Retrotrans_Pao"/>
</dbReference>
<accession>A0ABM0MNE1</accession>
<evidence type="ECO:0000313" key="2">
    <source>
        <dbReference type="RefSeq" id="XP_006821532.1"/>
    </source>
</evidence>
<name>A0ABM0MNE1_SACKO</name>